<comment type="caution">
    <text evidence="1">The sequence shown here is derived from an EMBL/GenBank/DDBJ whole genome shotgun (WGS) entry which is preliminary data.</text>
</comment>
<reference evidence="1 2" key="1">
    <citation type="submission" date="2023-08" db="EMBL/GenBank/DDBJ databases">
        <authorList>
            <person name="Park J.-S."/>
        </authorList>
    </citation>
    <scope>NUCLEOTIDE SEQUENCE [LARGE SCALE GENOMIC DNA]</scope>
    <source>
        <strain evidence="1 2">2205BS29-5</strain>
    </source>
</reference>
<evidence type="ECO:0008006" key="3">
    <source>
        <dbReference type="Google" id="ProtNLM"/>
    </source>
</evidence>
<dbReference type="RefSeq" id="WP_305961829.1">
    <property type="nucleotide sequence ID" value="NZ_JAVAMQ010000002.1"/>
</dbReference>
<protein>
    <recommendedName>
        <fullName evidence="3">SHOCT domain-containing protein</fullName>
    </recommendedName>
</protein>
<evidence type="ECO:0000313" key="1">
    <source>
        <dbReference type="EMBL" id="MDP5305953.1"/>
    </source>
</evidence>
<name>A0ABT9J813_9RHOB</name>
<dbReference type="EMBL" id="JAVAMQ010000002">
    <property type="protein sequence ID" value="MDP5305953.1"/>
    <property type="molecule type" value="Genomic_DNA"/>
</dbReference>
<gene>
    <name evidence="1" type="ORF">Q5Y72_02450</name>
</gene>
<dbReference type="Proteomes" id="UP001224997">
    <property type="component" value="Unassembled WGS sequence"/>
</dbReference>
<accession>A0ABT9J813</accession>
<evidence type="ECO:0000313" key="2">
    <source>
        <dbReference type="Proteomes" id="UP001224997"/>
    </source>
</evidence>
<proteinExistence type="predicted"/>
<organism evidence="1 2">
    <name type="scientific">Paracoccus spongiarum</name>
    <dbReference type="NCBI Taxonomy" id="3064387"/>
    <lineage>
        <taxon>Bacteria</taxon>
        <taxon>Pseudomonadati</taxon>
        <taxon>Pseudomonadota</taxon>
        <taxon>Alphaproteobacteria</taxon>
        <taxon>Rhodobacterales</taxon>
        <taxon>Paracoccaceae</taxon>
        <taxon>Paracoccus</taxon>
    </lineage>
</organism>
<keyword evidence="2" id="KW-1185">Reference proteome</keyword>
<sequence>MTNSDEPTTLPDKIRQQLLDFRQAGLIDADEMDQAAVAVLQRLACPAIRHNPWTGNRNAPPLAQRGL</sequence>